<dbReference type="RefSeq" id="XP_014681059.1">
    <property type="nucleotide sequence ID" value="XM_014825573.1"/>
</dbReference>
<feature type="compositionally biased region" description="Polar residues" evidence="1">
    <location>
        <begin position="499"/>
        <end position="511"/>
    </location>
</feature>
<evidence type="ECO:0000256" key="1">
    <source>
        <dbReference type="SAM" id="MobiDB-lite"/>
    </source>
</evidence>
<evidence type="ECO:0000313" key="5">
    <source>
        <dbReference type="RefSeq" id="XP_014681060.1"/>
    </source>
</evidence>
<gene>
    <name evidence="4 5" type="primary">LOC106820954</name>
</gene>
<dbReference type="InterPro" id="IPR001849">
    <property type="entry name" value="PH_domain"/>
</dbReference>
<feature type="region of interest" description="Disordered" evidence="1">
    <location>
        <begin position="499"/>
        <end position="536"/>
    </location>
</feature>
<feature type="domain" description="PH" evidence="2">
    <location>
        <begin position="394"/>
        <end position="431"/>
    </location>
</feature>
<dbReference type="PROSITE" id="PS50003">
    <property type="entry name" value="PH_DOMAIN"/>
    <property type="match status" value="1"/>
</dbReference>
<dbReference type="CDD" id="cd00821">
    <property type="entry name" value="PH"/>
    <property type="match status" value="1"/>
</dbReference>
<dbReference type="InterPro" id="IPR051364">
    <property type="entry name" value="Cytokinesis/Rho-signaling"/>
</dbReference>
<dbReference type="SUPFAM" id="SSF50729">
    <property type="entry name" value="PH domain-like"/>
    <property type="match status" value="1"/>
</dbReference>
<dbReference type="Pfam" id="PF08174">
    <property type="entry name" value="Anillin"/>
    <property type="match status" value="1"/>
</dbReference>
<evidence type="ECO:0000313" key="4">
    <source>
        <dbReference type="RefSeq" id="XP_014681059.1"/>
    </source>
</evidence>
<dbReference type="Proteomes" id="UP000695022">
    <property type="component" value="Unplaced"/>
</dbReference>
<sequence length="536" mass="60077">MAPILRLSLGKRNPSRQVSSRKQNVTPKKKKMVDVKLTKFHICKSPMSKVDNINTLIDHEIRMRDGTTKLLAAGHNFQQILEGSKDLVTSNARMLAYMTELQRCKTSEVLSRLDLKNKSSSGKKKMNPCKGKLALSGIRIPLQWKEADHFKKNPGEGEKQFALFCIARVGTEVQDTALLDAVNPSLTDVCFDDVLTFDDIDPNFHLELELYSVEAGTAVVAESFPSRKTRFRSDSWISRTSKVKEDKATMEKHYSTADIGVNFVKKAHATLTLEDVHDNIKTHDLVEDKAVKCASLPLFGYFCCRLAVQPSFSMADDVNRSHICLLSKLEGMDSFPTLLTCSIMPRSLELREDRSSSDTDQSDANEMATYSIPLTVNSEVIGVSNSTSEHSLRFTITSKESNGTPYLQHTFSAESDEARDTWLAVIEQRIFDIGAWGYAGQTHISMPELASSYPSSMCRTTSLYDDTSINRTPVKVADPVDKVARKFIPWTQESAIGQLSHPRSCSNIQQKTQHEQRDTSAHRDPRELIVSRETTL</sequence>
<feature type="compositionally biased region" description="Polar residues" evidence="1">
    <location>
        <begin position="15"/>
        <end position="24"/>
    </location>
</feature>
<dbReference type="PANTHER" id="PTHR21538:SF24">
    <property type="entry name" value="PH DOMAIN-CONTAINING PROTEIN"/>
    <property type="match status" value="1"/>
</dbReference>
<feature type="region of interest" description="Disordered" evidence="1">
    <location>
        <begin position="9"/>
        <end position="28"/>
    </location>
</feature>
<proteinExistence type="predicted"/>
<evidence type="ECO:0000313" key="3">
    <source>
        <dbReference type="Proteomes" id="UP000695022"/>
    </source>
</evidence>
<reference evidence="4 5" key="1">
    <citation type="submission" date="2025-05" db="UniProtKB">
        <authorList>
            <consortium name="RefSeq"/>
        </authorList>
    </citation>
    <scope>IDENTIFICATION</scope>
</reference>
<organism evidence="3 5">
    <name type="scientific">Priapulus caudatus</name>
    <name type="common">Priapulid worm</name>
    <dbReference type="NCBI Taxonomy" id="37621"/>
    <lineage>
        <taxon>Eukaryota</taxon>
        <taxon>Metazoa</taxon>
        <taxon>Ecdysozoa</taxon>
        <taxon>Scalidophora</taxon>
        <taxon>Priapulida</taxon>
        <taxon>Priapulimorpha</taxon>
        <taxon>Priapulimorphida</taxon>
        <taxon>Priapulidae</taxon>
        <taxon>Priapulus</taxon>
    </lineage>
</organism>
<dbReference type="InterPro" id="IPR012966">
    <property type="entry name" value="AHD"/>
</dbReference>
<dbReference type="GeneID" id="106820954"/>
<keyword evidence="3" id="KW-1185">Reference proteome</keyword>
<feature type="compositionally biased region" description="Basic and acidic residues" evidence="1">
    <location>
        <begin position="512"/>
        <end position="536"/>
    </location>
</feature>
<dbReference type="PANTHER" id="PTHR21538">
    <property type="entry name" value="ANILLIN/RHOTEKIN RTKN"/>
    <property type="match status" value="1"/>
</dbReference>
<dbReference type="RefSeq" id="XP_014681060.1">
    <property type="nucleotide sequence ID" value="XM_014825574.1"/>
</dbReference>
<name>A0ABM1F9D9_PRICU</name>
<evidence type="ECO:0000259" key="2">
    <source>
        <dbReference type="PROSITE" id="PS50003"/>
    </source>
</evidence>
<accession>A0ABM1F9D9</accession>
<protein>
    <submittedName>
        <fullName evidence="4">Rhotekin-2-like isoform X1</fullName>
    </submittedName>
    <submittedName>
        <fullName evidence="5">Rhotekin-2-like isoform X2</fullName>
    </submittedName>
</protein>